<organism evidence="7 8">
    <name type="scientific">Methylobacterium aquaticum</name>
    <dbReference type="NCBI Taxonomy" id="270351"/>
    <lineage>
        <taxon>Bacteria</taxon>
        <taxon>Pseudomonadati</taxon>
        <taxon>Pseudomonadota</taxon>
        <taxon>Alphaproteobacteria</taxon>
        <taxon>Hyphomicrobiales</taxon>
        <taxon>Methylobacteriaceae</taxon>
        <taxon>Methylobacterium</taxon>
    </lineage>
</organism>
<dbReference type="Gene3D" id="1.10.540.10">
    <property type="entry name" value="Acyl-CoA dehydrogenase/oxidase, N-terminal domain"/>
    <property type="match status" value="1"/>
</dbReference>
<dbReference type="InterPro" id="IPR037069">
    <property type="entry name" value="AcylCoA_DH/ox_N_sf"/>
</dbReference>
<gene>
    <name evidence="7" type="primary">caiA</name>
    <name evidence="7" type="ORF">Maq22A_1p38215</name>
</gene>
<dbReference type="Pfam" id="PF00441">
    <property type="entry name" value="Acyl-CoA_dh_1"/>
    <property type="match status" value="1"/>
</dbReference>
<accession>A0A0C6FW50</accession>
<dbReference type="PANTHER" id="PTHR43884">
    <property type="entry name" value="ACYL-COA DEHYDROGENASE"/>
    <property type="match status" value="1"/>
</dbReference>
<evidence type="ECO:0000256" key="1">
    <source>
        <dbReference type="ARBA" id="ARBA00001974"/>
    </source>
</evidence>
<keyword evidence="4" id="KW-0274">FAD</keyword>
<dbReference type="GO" id="GO:0050660">
    <property type="term" value="F:flavin adenine dinucleotide binding"/>
    <property type="evidence" value="ECO:0007669"/>
    <property type="project" value="InterPro"/>
</dbReference>
<evidence type="ECO:0000256" key="4">
    <source>
        <dbReference type="ARBA" id="ARBA00022827"/>
    </source>
</evidence>
<evidence type="ECO:0000313" key="8">
    <source>
        <dbReference type="Proteomes" id="UP000061432"/>
    </source>
</evidence>
<dbReference type="Gene3D" id="1.20.140.10">
    <property type="entry name" value="Butyryl-CoA Dehydrogenase, subunit A, domain 3"/>
    <property type="match status" value="1"/>
</dbReference>
<dbReference type="InterPro" id="IPR046373">
    <property type="entry name" value="Acyl-CoA_Oxase/DH_mid-dom_sf"/>
</dbReference>
<geneLocation type="plasmid" evidence="8">
    <name>pMaq22A_1p DNA</name>
</geneLocation>
<dbReference type="SUPFAM" id="SSF56645">
    <property type="entry name" value="Acyl-CoA dehydrogenase NM domain-like"/>
    <property type="match status" value="1"/>
</dbReference>
<keyword evidence="3" id="KW-0285">Flavoprotein</keyword>
<protein>
    <submittedName>
        <fullName evidence="7">Acyl-CoA dehydrogenase</fullName>
    </submittedName>
</protein>
<dbReference type="PATRIC" id="fig|270351.10.peg.6917"/>
<keyword evidence="7" id="KW-0614">Plasmid</keyword>
<dbReference type="InterPro" id="IPR009075">
    <property type="entry name" value="AcylCo_DH/oxidase_C"/>
</dbReference>
<evidence type="ECO:0000256" key="2">
    <source>
        <dbReference type="ARBA" id="ARBA00009347"/>
    </source>
</evidence>
<evidence type="ECO:0000313" key="7">
    <source>
        <dbReference type="EMBL" id="BAQ49804.1"/>
    </source>
</evidence>
<comment type="similarity">
    <text evidence="2">Belongs to the acyl-CoA dehydrogenase family.</text>
</comment>
<evidence type="ECO:0000259" key="5">
    <source>
        <dbReference type="Pfam" id="PF00441"/>
    </source>
</evidence>
<dbReference type="Pfam" id="PF02771">
    <property type="entry name" value="Acyl-CoA_dh_N"/>
    <property type="match status" value="1"/>
</dbReference>
<evidence type="ECO:0000259" key="6">
    <source>
        <dbReference type="Pfam" id="PF02771"/>
    </source>
</evidence>
<dbReference type="Gene3D" id="2.40.110.10">
    <property type="entry name" value="Butyryl-CoA Dehydrogenase, subunit A, domain 2"/>
    <property type="match status" value="1"/>
</dbReference>
<comment type="cofactor">
    <cofactor evidence="1">
        <name>FAD</name>
        <dbReference type="ChEBI" id="CHEBI:57692"/>
    </cofactor>
</comment>
<dbReference type="EMBL" id="AP014705">
    <property type="protein sequence ID" value="BAQ49804.1"/>
    <property type="molecule type" value="Genomic_DNA"/>
</dbReference>
<dbReference type="InterPro" id="IPR009100">
    <property type="entry name" value="AcylCoA_DH/oxidase_NM_dom_sf"/>
</dbReference>
<dbReference type="SUPFAM" id="SSF47203">
    <property type="entry name" value="Acyl-CoA dehydrogenase C-terminal domain-like"/>
    <property type="match status" value="1"/>
</dbReference>
<dbReference type="PIRSF" id="PIRSF016578">
    <property type="entry name" value="HsaA"/>
    <property type="match status" value="1"/>
</dbReference>
<feature type="domain" description="Acyl-CoA dehydrogenase/oxidase C-terminal" evidence="5">
    <location>
        <begin position="251"/>
        <end position="384"/>
    </location>
</feature>
<reference evidence="7 8" key="1">
    <citation type="journal article" date="2015" name="Genome Announc.">
        <title>Complete Genome Sequence of Methylobacterium aquaticum Strain 22A, Isolated from Racomitrium japonicum Moss.</title>
        <authorList>
            <person name="Tani A."/>
            <person name="Ogura Y."/>
            <person name="Hayashi T."/>
            <person name="Kimbara K."/>
        </authorList>
    </citation>
    <scope>NUCLEOTIDE SEQUENCE [LARGE SCALE GENOMIC DNA]</scope>
    <source>
        <strain evidence="7 8">MA-22A</strain>
        <plasmid evidence="8">Plasmid pMaq22A_1p DNA</plasmid>
    </source>
</reference>
<feature type="domain" description="Acyl-CoA dehydrogenase/oxidase N-terminal" evidence="6">
    <location>
        <begin position="34"/>
        <end position="116"/>
    </location>
</feature>
<evidence type="ECO:0000256" key="3">
    <source>
        <dbReference type="ARBA" id="ARBA00022630"/>
    </source>
</evidence>
<dbReference type="Proteomes" id="UP000061432">
    <property type="component" value="Plasmid pMaq22A_1p"/>
</dbReference>
<dbReference type="GO" id="GO:0003995">
    <property type="term" value="F:acyl-CoA dehydrogenase activity"/>
    <property type="evidence" value="ECO:0007669"/>
    <property type="project" value="TreeGrafter"/>
</dbReference>
<dbReference type="KEGG" id="maqu:Maq22A_1p38215"/>
<dbReference type="AlphaFoldDB" id="A0A0C6FW50"/>
<proteinExistence type="inferred from homology"/>
<dbReference type="InterPro" id="IPR036250">
    <property type="entry name" value="AcylCo_DH-like_C"/>
</dbReference>
<sequence>MNMHVEVAATVPGAAPVATDAPAGALDARAKRAADIAARHADAVDREGRFPAEAVAALKAERLLGIQVPASLGGEGASMSEIAELCAVLGRACSAAAMVFAMHHIKLASLVTHGGDSTWHRGLMQRIAGEQMLIASSTTEAGIGGDLRNSLCAVEAEGTGDGDTFRLTKEASVISYGAQADLILATARRHKEAATSDQVLVALLADQITLERTSTWDTLGMRGTCSDGFLLKAEGLPVVQVLQKPFAEIAAQSMLAASHLLWGSVWFGIASYAVDRARAFVQAEARKKPGQVPPGALRLAEAANELQAMRSTVVAGLARYEAAKGDPDALSAIGFSIMLNNVKTTVSAQAVDIVQRALSVVGLAGYKNGTPFSLGRQLRDVLSAPLMINNDRILSNTANLLLVQKGSGKLLSA</sequence>
<dbReference type="InterPro" id="IPR013786">
    <property type="entry name" value="AcylCoA_DH/ox_N"/>
</dbReference>
<dbReference type="PANTHER" id="PTHR43884:SF12">
    <property type="entry name" value="ISOVALERYL-COA DEHYDROGENASE, MITOCHONDRIAL-RELATED"/>
    <property type="match status" value="1"/>
</dbReference>
<reference evidence="8" key="2">
    <citation type="submission" date="2015-01" db="EMBL/GenBank/DDBJ databases">
        <title>Complete genome sequence of Methylobacterium aquaticum strain 22A.</title>
        <authorList>
            <person name="Tani A."/>
            <person name="Ogura Y."/>
            <person name="Hayashi T."/>
        </authorList>
    </citation>
    <scope>NUCLEOTIDE SEQUENCE [LARGE SCALE GENOMIC DNA]</scope>
    <source>
        <strain evidence="8">MA-22A</strain>
        <plasmid evidence="8">Plasmid pMaq22A_1p DNA</plasmid>
    </source>
</reference>
<name>A0A0C6FW50_9HYPH</name>